<evidence type="ECO:0000313" key="3">
    <source>
        <dbReference type="Proteomes" id="UP001170288"/>
    </source>
</evidence>
<proteinExistence type="predicted"/>
<name>A0AAW7PVD4_9BACT</name>
<protein>
    <recommendedName>
        <fullName evidence="4">Lipoprotein</fullName>
    </recommendedName>
</protein>
<sequence length="376" mass="43857">MKKFNTLILLLGISTFNGCTGTNSQINQTVTKQEKIEVEKIEYKNQLLKKVRETGLNSLTKNECEFLDGNIINNTCVIISKKERELKVFQDRCKELGGFILMGGSCLVEPFEEVRLYNLNDSLKELQKIENALERYKQAWNEESNKYLTPKDACLGGRSTHWDEKNLLCSEYSSNGYDIKRWNYMRQLFKTIESTQNQKWEEEAKSYFGTLESLCREIKNNIVPEGQIRFNKDTLECSISTNYLKREYFLDTAQRKYKIMKPFLLEKNMNILKEQQIKDDKEKELLLKLANEQKKKNIELKNNAKIKSGNQYICSDGYDKYILKYNGLNIIIGDVPMELNMFGGYSEIGSKYQRFTIDRMTGIANMDGTKLECIPR</sequence>
<organism evidence="2 3">
    <name type="scientific">Aliarcobacter butzleri</name>
    <dbReference type="NCBI Taxonomy" id="28197"/>
    <lineage>
        <taxon>Bacteria</taxon>
        <taxon>Pseudomonadati</taxon>
        <taxon>Campylobacterota</taxon>
        <taxon>Epsilonproteobacteria</taxon>
        <taxon>Campylobacterales</taxon>
        <taxon>Arcobacteraceae</taxon>
        <taxon>Aliarcobacter</taxon>
    </lineage>
</organism>
<comment type="caution">
    <text evidence="2">The sequence shown here is derived from an EMBL/GenBank/DDBJ whole genome shotgun (WGS) entry which is preliminary data.</text>
</comment>
<dbReference type="Proteomes" id="UP001170288">
    <property type="component" value="Unassembled WGS sequence"/>
</dbReference>
<feature type="coiled-coil region" evidence="1">
    <location>
        <begin position="119"/>
        <end position="146"/>
    </location>
</feature>
<keyword evidence="1" id="KW-0175">Coiled coil</keyword>
<evidence type="ECO:0000256" key="1">
    <source>
        <dbReference type="SAM" id="Coils"/>
    </source>
</evidence>
<reference evidence="2" key="1">
    <citation type="submission" date="2022-12" db="EMBL/GenBank/DDBJ databases">
        <authorList>
            <person name="Uljanovas D."/>
        </authorList>
    </citation>
    <scope>NUCLEOTIDE SEQUENCE</scope>
    <source>
        <strain evidence="2">RCM69</strain>
    </source>
</reference>
<accession>A0AAW7PVD4</accession>
<evidence type="ECO:0000313" key="2">
    <source>
        <dbReference type="EMBL" id="MDN5069878.1"/>
    </source>
</evidence>
<gene>
    <name evidence="2" type="ORF">O8C76_02400</name>
</gene>
<evidence type="ECO:0008006" key="4">
    <source>
        <dbReference type="Google" id="ProtNLM"/>
    </source>
</evidence>
<dbReference type="AlphaFoldDB" id="A0AAW7PVD4"/>
<dbReference type="EMBL" id="JAPZCX010000003">
    <property type="protein sequence ID" value="MDN5069878.1"/>
    <property type="molecule type" value="Genomic_DNA"/>
</dbReference>
<dbReference type="RefSeq" id="WP_301372041.1">
    <property type="nucleotide sequence ID" value="NZ_JAPZCX010000003.1"/>
</dbReference>
<reference evidence="2" key="2">
    <citation type="journal article" date="2023" name="Microorganisms">
        <title>Genomic Characterization of Arcobacter butzleri Strains Isolated from Various Sources in Lithuania.</title>
        <authorList>
            <person name="Uljanovas D."/>
            <person name="Golz G."/>
            <person name="Fleischmann S."/>
            <person name="Kudirkiene E."/>
            <person name="Kasetiene N."/>
            <person name="Grineviciene A."/>
            <person name="Tamuleviciene E."/>
            <person name="Aksomaitiene J."/>
            <person name="Alter T."/>
            <person name="Malakauskas M."/>
        </authorList>
    </citation>
    <scope>NUCLEOTIDE SEQUENCE</scope>
    <source>
        <strain evidence="2">RCM69</strain>
    </source>
</reference>